<evidence type="ECO:0000259" key="11">
    <source>
        <dbReference type="PROSITE" id="PS50893"/>
    </source>
</evidence>
<evidence type="ECO:0000256" key="10">
    <source>
        <dbReference type="SAM" id="Phobius"/>
    </source>
</evidence>
<dbReference type="SUPFAM" id="SSF90123">
    <property type="entry name" value="ABC transporter transmembrane region"/>
    <property type="match status" value="1"/>
</dbReference>
<feature type="transmembrane region" description="Helical" evidence="10">
    <location>
        <begin position="181"/>
        <end position="198"/>
    </location>
</feature>
<dbReference type="GO" id="GO:0034040">
    <property type="term" value="F:ATPase-coupled lipid transmembrane transporter activity"/>
    <property type="evidence" value="ECO:0007669"/>
    <property type="project" value="TreeGrafter"/>
</dbReference>
<keyword evidence="4 10" id="KW-0812">Transmembrane</keyword>
<feature type="domain" description="ABC transporter" evidence="11">
    <location>
        <begin position="376"/>
        <end position="609"/>
    </location>
</feature>
<dbReference type="InterPro" id="IPR011527">
    <property type="entry name" value="ABC1_TM_dom"/>
</dbReference>
<reference evidence="13 14" key="1">
    <citation type="submission" date="2018-08" db="EMBL/GenBank/DDBJ databases">
        <title>Complete genome sequencing of Blastochloris tepida GI.</title>
        <authorList>
            <person name="Tsukatani Y."/>
            <person name="Mori H."/>
        </authorList>
    </citation>
    <scope>NUCLEOTIDE SEQUENCE [LARGE SCALE GENOMIC DNA]</scope>
    <source>
        <strain evidence="13 14">GI</strain>
    </source>
</reference>
<dbReference type="InterPro" id="IPR036640">
    <property type="entry name" value="ABC1_TM_sf"/>
</dbReference>
<dbReference type="GO" id="GO:0005886">
    <property type="term" value="C:plasma membrane"/>
    <property type="evidence" value="ECO:0007669"/>
    <property type="project" value="UniProtKB-SubCell"/>
</dbReference>
<gene>
    <name evidence="13" type="ORF">BLTE_07090</name>
</gene>
<dbReference type="KEGG" id="blag:BLTE_07090"/>
<feature type="transmembrane region" description="Helical" evidence="10">
    <location>
        <begin position="99"/>
        <end position="129"/>
    </location>
</feature>
<evidence type="ECO:0000256" key="9">
    <source>
        <dbReference type="SAM" id="MobiDB-lite"/>
    </source>
</evidence>
<dbReference type="PROSITE" id="PS00211">
    <property type="entry name" value="ABC_TRANSPORTER_1"/>
    <property type="match status" value="1"/>
</dbReference>
<dbReference type="InterPro" id="IPR003593">
    <property type="entry name" value="AAA+_ATPase"/>
</dbReference>
<accession>A0A348FXJ1</accession>
<evidence type="ECO:0000256" key="4">
    <source>
        <dbReference type="ARBA" id="ARBA00022692"/>
    </source>
</evidence>
<dbReference type="Gene3D" id="3.40.50.300">
    <property type="entry name" value="P-loop containing nucleotide triphosphate hydrolases"/>
    <property type="match status" value="1"/>
</dbReference>
<organism evidence="13 14">
    <name type="scientific">Blastochloris tepida</name>
    <dbReference type="NCBI Taxonomy" id="2233851"/>
    <lineage>
        <taxon>Bacteria</taxon>
        <taxon>Pseudomonadati</taxon>
        <taxon>Pseudomonadota</taxon>
        <taxon>Alphaproteobacteria</taxon>
        <taxon>Hyphomicrobiales</taxon>
        <taxon>Blastochloridaceae</taxon>
        <taxon>Blastochloris</taxon>
    </lineage>
</organism>
<keyword evidence="7 10" id="KW-1133">Transmembrane helix</keyword>
<evidence type="ECO:0000256" key="3">
    <source>
        <dbReference type="ARBA" id="ARBA00022448"/>
    </source>
</evidence>
<dbReference type="GO" id="GO:0005524">
    <property type="term" value="F:ATP binding"/>
    <property type="evidence" value="ECO:0007669"/>
    <property type="project" value="UniProtKB-KW"/>
</dbReference>
<evidence type="ECO:0000256" key="1">
    <source>
        <dbReference type="ARBA" id="ARBA00004651"/>
    </source>
</evidence>
<sequence>MSSYIGISKDPSAIEGNTPTGSNNTEAGSSFDKIERNGTPLSVPAVARRILALMTGGQLLLAGSAAAGTLAALLALAPYLAAALAFVELTSSSPDRDRLLLIGLAGVAGLIGCHAFFGLSTALSHLIAFRVQRDLRLRLAAKLARVPLGWFDDTAKGRVRSILLDDVEATEDGIAHLIPETSAALLAPLLVLVALVVVDWRLTVLTLVPMVVGMWLLGRLLKTGEGPTRDYIEIQARLAETTAEIADGLATVRLFDQAEQASRRAFDMFALMTRFSNDWMRGAVVPGGLAQILLSSHLLVVASVGLLMAAAGDVSTATLAVFLALALGLGDIFGAIQGISHRVMRQVQHLDNIDSILCLPEMPESASKGAIGPAAVELDTVGFAYGARAVLDCISVRVEPGRSLALVGPSGSGKSTLVRLIARFLDAQSGAVRIGGVDVRDMSAEDLHARLAVVFQDVFLFAGTIADNIRLGRAGASDADIVAAAKAARAHDFIAALPNGYDTLVGERGHGLSGGERQRISIARAILKDAPILILDEATAFADPENEAEIQTAIAELARGRTMIVIAHRLHTITHVDEILVLDQGRIAERGRHDDLVADGGLYARMWAAHQAVRSYRHASRGN</sequence>
<feature type="domain" description="ABC transmembrane type-1" evidence="12">
    <location>
        <begin position="62"/>
        <end position="345"/>
    </location>
</feature>
<dbReference type="SMART" id="SM00382">
    <property type="entry name" value="AAA"/>
    <property type="match status" value="1"/>
</dbReference>
<keyword evidence="6" id="KW-0067">ATP-binding</keyword>
<dbReference type="AlphaFoldDB" id="A0A348FXJ1"/>
<dbReference type="PROSITE" id="PS50929">
    <property type="entry name" value="ABC_TM1F"/>
    <property type="match status" value="1"/>
</dbReference>
<dbReference type="PANTHER" id="PTHR24221">
    <property type="entry name" value="ATP-BINDING CASSETTE SUB-FAMILY B"/>
    <property type="match status" value="1"/>
</dbReference>
<evidence type="ECO:0000313" key="14">
    <source>
        <dbReference type="Proteomes" id="UP000266934"/>
    </source>
</evidence>
<proteinExistence type="inferred from homology"/>
<evidence type="ECO:0000313" key="13">
    <source>
        <dbReference type="EMBL" id="BBF92024.1"/>
    </source>
</evidence>
<dbReference type="InterPro" id="IPR017871">
    <property type="entry name" value="ABC_transporter-like_CS"/>
</dbReference>
<dbReference type="PANTHER" id="PTHR24221:SF397">
    <property type="entry name" value="ABC TRANSPORTER, ATP-BINDING TRANSMEMBRANE PROTEIN"/>
    <property type="match status" value="1"/>
</dbReference>
<name>A0A348FXJ1_9HYPH</name>
<dbReference type="PROSITE" id="PS50893">
    <property type="entry name" value="ABC_TRANSPORTER_2"/>
    <property type="match status" value="1"/>
</dbReference>
<dbReference type="SUPFAM" id="SSF52540">
    <property type="entry name" value="P-loop containing nucleoside triphosphate hydrolases"/>
    <property type="match status" value="1"/>
</dbReference>
<dbReference type="GO" id="GO:0016887">
    <property type="term" value="F:ATP hydrolysis activity"/>
    <property type="evidence" value="ECO:0007669"/>
    <property type="project" value="InterPro"/>
</dbReference>
<evidence type="ECO:0000256" key="8">
    <source>
        <dbReference type="ARBA" id="ARBA00023136"/>
    </source>
</evidence>
<comment type="subcellular location">
    <subcellularLocation>
        <location evidence="1">Cell membrane</location>
        <topology evidence="1">Multi-pass membrane protein</topology>
    </subcellularLocation>
</comment>
<protein>
    <submittedName>
        <fullName evidence="13">HlyB/MsbA family ABC transporter</fullName>
    </submittedName>
</protein>
<dbReference type="GO" id="GO:0140359">
    <property type="term" value="F:ABC-type transporter activity"/>
    <property type="evidence" value="ECO:0007669"/>
    <property type="project" value="InterPro"/>
</dbReference>
<feature type="transmembrane region" description="Helical" evidence="10">
    <location>
        <begin position="59"/>
        <end position="87"/>
    </location>
</feature>
<evidence type="ECO:0000259" key="12">
    <source>
        <dbReference type="PROSITE" id="PS50929"/>
    </source>
</evidence>
<dbReference type="Gene3D" id="1.20.1560.10">
    <property type="entry name" value="ABC transporter type 1, transmembrane domain"/>
    <property type="match status" value="1"/>
</dbReference>
<evidence type="ECO:0000256" key="6">
    <source>
        <dbReference type="ARBA" id="ARBA00022840"/>
    </source>
</evidence>
<feature type="transmembrane region" description="Helical" evidence="10">
    <location>
        <begin position="204"/>
        <end position="221"/>
    </location>
</feature>
<evidence type="ECO:0000256" key="2">
    <source>
        <dbReference type="ARBA" id="ARBA00005417"/>
    </source>
</evidence>
<dbReference type="FunFam" id="3.40.50.300:FF:000287">
    <property type="entry name" value="Multidrug ABC transporter ATP-binding protein"/>
    <property type="match status" value="1"/>
</dbReference>
<evidence type="ECO:0000256" key="7">
    <source>
        <dbReference type="ARBA" id="ARBA00022989"/>
    </source>
</evidence>
<evidence type="ECO:0000256" key="5">
    <source>
        <dbReference type="ARBA" id="ARBA00022741"/>
    </source>
</evidence>
<dbReference type="InterPro" id="IPR039421">
    <property type="entry name" value="Type_1_exporter"/>
</dbReference>
<keyword evidence="8 10" id="KW-0472">Membrane</keyword>
<keyword evidence="14" id="KW-1185">Reference proteome</keyword>
<feature type="region of interest" description="Disordered" evidence="9">
    <location>
        <begin position="1"/>
        <end position="36"/>
    </location>
</feature>
<keyword evidence="5" id="KW-0547">Nucleotide-binding</keyword>
<dbReference type="Pfam" id="PF00005">
    <property type="entry name" value="ABC_tran"/>
    <property type="match status" value="1"/>
</dbReference>
<comment type="similarity">
    <text evidence="2">Belongs to the ABC transporter superfamily.</text>
</comment>
<dbReference type="Proteomes" id="UP000266934">
    <property type="component" value="Chromosome"/>
</dbReference>
<feature type="transmembrane region" description="Helical" evidence="10">
    <location>
        <begin position="289"/>
        <end position="311"/>
    </location>
</feature>
<keyword evidence="3" id="KW-0813">Transport</keyword>
<feature type="compositionally biased region" description="Polar residues" evidence="9">
    <location>
        <begin position="15"/>
        <end position="28"/>
    </location>
</feature>
<dbReference type="EMBL" id="AP018907">
    <property type="protein sequence ID" value="BBF92024.1"/>
    <property type="molecule type" value="Genomic_DNA"/>
</dbReference>
<dbReference type="InterPro" id="IPR027417">
    <property type="entry name" value="P-loop_NTPase"/>
</dbReference>
<feature type="transmembrane region" description="Helical" evidence="10">
    <location>
        <begin position="317"/>
        <end position="336"/>
    </location>
</feature>
<dbReference type="InterPro" id="IPR003439">
    <property type="entry name" value="ABC_transporter-like_ATP-bd"/>
</dbReference>
<dbReference type="Pfam" id="PF00664">
    <property type="entry name" value="ABC_membrane"/>
    <property type="match status" value="1"/>
</dbReference>